<accession>A0A2W5UR06</accession>
<evidence type="ECO:0000313" key="8">
    <source>
        <dbReference type="Proteomes" id="UP000249061"/>
    </source>
</evidence>
<feature type="transmembrane region" description="Helical" evidence="5">
    <location>
        <begin position="98"/>
        <end position="115"/>
    </location>
</feature>
<reference evidence="7 8" key="1">
    <citation type="submission" date="2017-08" db="EMBL/GenBank/DDBJ databases">
        <title>Infants hospitalized years apart are colonized by the same room-sourced microbial strains.</title>
        <authorList>
            <person name="Brooks B."/>
            <person name="Olm M.R."/>
            <person name="Firek B.A."/>
            <person name="Baker R."/>
            <person name="Thomas B.C."/>
            <person name="Morowitz M.J."/>
            <person name="Banfield J.F."/>
        </authorList>
    </citation>
    <scope>NUCLEOTIDE SEQUENCE [LARGE SCALE GENOMIC DNA]</scope>
    <source>
        <strain evidence="7">S2_003_000_R2_14</strain>
    </source>
</reference>
<feature type="domain" description="EamA" evidence="6">
    <location>
        <begin position="180"/>
        <end position="308"/>
    </location>
</feature>
<evidence type="ECO:0000256" key="4">
    <source>
        <dbReference type="ARBA" id="ARBA00023136"/>
    </source>
</evidence>
<dbReference type="InterPro" id="IPR037185">
    <property type="entry name" value="EmrE-like"/>
</dbReference>
<keyword evidence="4 5" id="KW-0472">Membrane</keyword>
<evidence type="ECO:0000256" key="2">
    <source>
        <dbReference type="ARBA" id="ARBA00022692"/>
    </source>
</evidence>
<gene>
    <name evidence="7" type="ORF">DI536_17850</name>
</gene>
<evidence type="ECO:0000256" key="1">
    <source>
        <dbReference type="ARBA" id="ARBA00004141"/>
    </source>
</evidence>
<dbReference type="Pfam" id="PF00892">
    <property type="entry name" value="EamA"/>
    <property type="match status" value="2"/>
</dbReference>
<feature type="domain" description="EamA" evidence="6">
    <location>
        <begin position="37"/>
        <end position="166"/>
    </location>
</feature>
<feature type="transmembrane region" description="Helical" evidence="5">
    <location>
        <begin position="238"/>
        <end position="258"/>
    </location>
</feature>
<evidence type="ECO:0000256" key="5">
    <source>
        <dbReference type="SAM" id="Phobius"/>
    </source>
</evidence>
<comment type="subcellular location">
    <subcellularLocation>
        <location evidence="1">Membrane</location>
        <topology evidence="1">Multi-pass membrane protein</topology>
    </subcellularLocation>
</comment>
<name>A0A2W5UR06_9BACT</name>
<dbReference type="AlphaFoldDB" id="A0A2W5UR06"/>
<comment type="caution">
    <text evidence="7">The sequence shown here is derived from an EMBL/GenBank/DDBJ whole genome shotgun (WGS) entry which is preliminary data.</text>
</comment>
<dbReference type="PANTHER" id="PTHR22911:SF6">
    <property type="entry name" value="SOLUTE CARRIER FAMILY 35 MEMBER G1"/>
    <property type="match status" value="1"/>
</dbReference>
<dbReference type="Proteomes" id="UP000249061">
    <property type="component" value="Unassembled WGS sequence"/>
</dbReference>
<dbReference type="GO" id="GO:0016020">
    <property type="term" value="C:membrane"/>
    <property type="evidence" value="ECO:0007669"/>
    <property type="project" value="UniProtKB-SubCell"/>
</dbReference>
<evidence type="ECO:0000313" key="7">
    <source>
        <dbReference type="EMBL" id="PZR11488.1"/>
    </source>
</evidence>
<keyword evidence="3 5" id="KW-1133">Transmembrane helix</keyword>
<feature type="transmembrane region" description="Helical" evidence="5">
    <location>
        <begin position="211"/>
        <end position="232"/>
    </location>
</feature>
<feature type="transmembrane region" description="Helical" evidence="5">
    <location>
        <begin position="68"/>
        <end position="86"/>
    </location>
</feature>
<feature type="transmembrane region" description="Helical" evidence="5">
    <location>
        <begin position="294"/>
        <end position="313"/>
    </location>
</feature>
<feature type="transmembrane region" description="Helical" evidence="5">
    <location>
        <begin position="153"/>
        <end position="170"/>
    </location>
</feature>
<evidence type="ECO:0000259" key="6">
    <source>
        <dbReference type="Pfam" id="PF00892"/>
    </source>
</evidence>
<dbReference type="PANTHER" id="PTHR22911">
    <property type="entry name" value="ACYL-MALONYL CONDENSING ENZYME-RELATED"/>
    <property type="match status" value="1"/>
</dbReference>
<feature type="transmembrane region" description="Helical" evidence="5">
    <location>
        <begin position="176"/>
        <end position="199"/>
    </location>
</feature>
<evidence type="ECO:0000256" key="3">
    <source>
        <dbReference type="ARBA" id="ARBA00022989"/>
    </source>
</evidence>
<keyword evidence="2 5" id="KW-0812">Transmembrane</keyword>
<feature type="transmembrane region" description="Helical" evidence="5">
    <location>
        <begin position="127"/>
        <end position="144"/>
    </location>
</feature>
<dbReference type="InterPro" id="IPR000620">
    <property type="entry name" value="EamA_dom"/>
</dbReference>
<dbReference type="EMBL" id="QFQP01000014">
    <property type="protein sequence ID" value="PZR11488.1"/>
    <property type="molecule type" value="Genomic_DNA"/>
</dbReference>
<dbReference type="SUPFAM" id="SSF103481">
    <property type="entry name" value="Multidrug resistance efflux transporter EmrE"/>
    <property type="match status" value="2"/>
</dbReference>
<protein>
    <submittedName>
        <fullName evidence="7">EamA/RhaT family transporter</fullName>
    </submittedName>
</protein>
<organism evidence="7 8">
    <name type="scientific">Archangium gephyra</name>
    <dbReference type="NCBI Taxonomy" id="48"/>
    <lineage>
        <taxon>Bacteria</taxon>
        <taxon>Pseudomonadati</taxon>
        <taxon>Myxococcota</taxon>
        <taxon>Myxococcia</taxon>
        <taxon>Myxococcales</taxon>
        <taxon>Cystobacterineae</taxon>
        <taxon>Archangiaceae</taxon>
        <taxon>Archangium</taxon>
    </lineage>
</organism>
<feature type="transmembrane region" description="Helical" evidence="5">
    <location>
        <begin position="270"/>
        <end position="288"/>
    </location>
</feature>
<sequence length="348" mass="36497">MLLVGIAHPVILPWKVMKPASHRHKGPAVVPAPARNGPLIIATSSLFFGLMPVVTRMLAGLVPSPQIATVRFVVGAIACLSFYLVTGRRPMATQWRALALRGIFGGIAVVTYFFAIERLGAARGTALNYTSPIYAALFASWFLGERSTPAQRLGLVVATVGAAVVTLSTSSDASPWIPDIGAIAGIVSAIAGGAAVTMIRKLRNDTDSLTVFFAFCVVGALVSFPLAAPTWVPLSGASLWLCLLVGVLSIGGQLLFTWGMGFTSTMTGSATTQLVPIVSWLLALLWLGEHPTPLGLWGALICVTGVLLGVVPWRAVLDRRSGAALPQRQLAQVLPLEDAGAVQVTKGE</sequence>
<proteinExistence type="predicted"/>